<reference evidence="1" key="1">
    <citation type="submission" date="2022-08" db="EMBL/GenBank/DDBJ databases">
        <authorList>
            <person name="Gutierrez-Valencia J."/>
        </authorList>
    </citation>
    <scope>NUCLEOTIDE SEQUENCE</scope>
</reference>
<gene>
    <name evidence="1" type="ORF">LITE_LOCUS18731</name>
</gene>
<evidence type="ECO:0000313" key="1">
    <source>
        <dbReference type="EMBL" id="CAI0421423.1"/>
    </source>
</evidence>
<protein>
    <submittedName>
        <fullName evidence="1">Uncharacterized protein</fullName>
    </submittedName>
</protein>
<accession>A0AAV0KKL2</accession>
<comment type="caution">
    <text evidence="1">The sequence shown here is derived from an EMBL/GenBank/DDBJ whole genome shotgun (WGS) entry which is preliminary data.</text>
</comment>
<dbReference type="EMBL" id="CAMGYJ010000005">
    <property type="protein sequence ID" value="CAI0421423.1"/>
    <property type="molecule type" value="Genomic_DNA"/>
</dbReference>
<name>A0AAV0KKL2_9ROSI</name>
<evidence type="ECO:0000313" key="2">
    <source>
        <dbReference type="Proteomes" id="UP001154282"/>
    </source>
</evidence>
<keyword evidence="2" id="KW-1185">Reference proteome</keyword>
<dbReference type="Proteomes" id="UP001154282">
    <property type="component" value="Unassembled WGS sequence"/>
</dbReference>
<sequence length="109" mass="12436">MDDALHLVLYQELIFILSHLSMLNIYTACHTALALRSIQILNWVISQEFIQVDKWTFISQQELQVEITLISNHHVVKIVKLNHLTNPTSLAAATPSKTTGLHFLRLSTM</sequence>
<dbReference type="AlphaFoldDB" id="A0AAV0KKL2"/>
<proteinExistence type="predicted"/>
<organism evidence="1 2">
    <name type="scientific">Linum tenue</name>
    <dbReference type="NCBI Taxonomy" id="586396"/>
    <lineage>
        <taxon>Eukaryota</taxon>
        <taxon>Viridiplantae</taxon>
        <taxon>Streptophyta</taxon>
        <taxon>Embryophyta</taxon>
        <taxon>Tracheophyta</taxon>
        <taxon>Spermatophyta</taxon>
        <taxon>Magnoliopsida</taxon>
        <taxon>eudicotyledons</taxon>
        <taxon>Gunneridae</taxon>
        <taxon>Pentapetalae</taxon>
        <taxon>rosids</taxon>
        <taxon>fabids</taxon>
        <taxon>Malpighiales</taxon>
        <taxon>Linaceae</taxon>
        <taxon>Linum</taxon>
    </lineage>
</organism>